<evidence type="ECO:0000313" key="3">
    <source>
        <dbReference type="Proteomes" id="UP001159363"/>
    </source>
</evidence>
<feature type="region of interest" description="Disordered" evidence="1">
    <location>
        <begin position="318"/>
        <end position="352"/>
    </location>
</feature>
<reference evidence="2 3" key="1">
    <citation type="submission" date="2023-02" db="EMBL/GenBank/DDBJ databases">
        <title>LHISI_Scaffold_Assembly.</title>
        <authorList>
            <person name="Stuart O.P."/>
            <person name="Cleave R."/>
            <person name="Magrath M.J.L."/>
            <person name="Mikheyev A.S."/>
        </authorList>
    </citation>
    <scope>NUCLEOTIDE SEQUENCE [LARGE SCALE GENOMIC DNA]</scope>
    <source>
        <strain evidence="2">Daus_M_001</strain>
        <tissue evidence="2">Leg muscle</tissue>
    </source>
</reference>
<sequence length="352" mass="40150">MYGAGLQRRACTSSGTTLECKLVHPQFGTFILERPAGACAFNYPQHRFVRRYPIRPGRWNPMFNSAELKGNDFNVRPPCSALQSCSRHKLVSFKRGLAPCMQRRTGRKRIELSCRNPLCGGHDEREHKLRGSRLFSPRSSHCDTGDNNTRIQRSIAQTRKPRNLRAVLPSLRSPVQTGTTNPQLEDTTQTPNTLGHRLFTFQVVCATTQFPCRRRIERMHWFGGGGGGKHFACFPEGVVTRLRRMCLMPARDRCLIAAETHQSRKWDGPPWEPRDQGREARERYGRHQHARLVPHRSYAQDVQCFRLDEVDIEKSWNVSAGVTGDPRENPPTSDIVRHDSRMRESGNDPAGN</sequence>
<feature type="compositionally biased region" description="Basic and acidic residues" evidence="1">
    <location>
        <begin position="262"/>
        <end position="285"/>
    </location>
</feature>
<name>A0ABQ9GYF9_9NEOP</name>
<evidence type="ECO:0000256" key="1">
    <source>
        <dbReference type="SAM" id="MobiDB-lite"/>
    </source>
</evidence>
<keyword evidence="3" id="KW-1185">Reference proteome</keyword>
<comment type="caution">
    <text evidence="2">The sequence shown here is derived from an EMBL/GenBank/DDBJ whole genome shotgun (WGS) entry which is preliminary data.</text>
</comment>
<gene>
    <name evidence="2" type="ORF">PR048_021526</name>
</gene>
<evidence type="ECO:0000313" key="2">
    <source>
        <dbReference type="EMBL" id="KAJ8877074.1"/>
    </source>
</evidence>
<accession>A0ABQ9GYF9</accession>
<dbReference type="Proteomes" id="UP001159363">
    <property type="component" value="Chromosome 7"/>
</dbReference>
<proteinExistence type="predicted"/>
<feature type="region of interest" description="Disordered" evidence="1">
    <location>
        <begin position="262"/>
        <end position="287"/>
    </location>
</feature>
<dbReference type="EMBL" id="JARBHB010000008">
    <property type="protein sequence ID" value="KAJ8877074.1"/>
    <property type="molecule type" value="Genomic_DNA"/>
</dbReference>
<organism evidence="2 3">
    <name type="scientific">Dryococelus australis</name>
    <dbReference type="NCBI Taxonomy" id="614101"/>
    <lineage>
        <taxon>Eukaryota</taxon>
        <taxon>Metazoa</taxon>
        <taxon>Ecdysozoa</taxon>
        <taxon>Arthropoda</taxon>
        <taxon>Hexapoda</taxon>
        <taxon>Insecta</taxon>
        <taxon>Pterygota</taxon>
        <taxon>Neoptera</taxon>
        <taxon>Polyneoptera</taxon>
        <taxon>Phasmatodea</taxon>
        <taxon>Verophasmatodea</taxon>
        <taxon>Anareolatae</taxon>
        <taxon>Phasmatidae</taxon>
        <taxon>Eurycanthinae</taxon>
        <taxon>Dryococelus</taxon>
    </lineage>
</organism>
<protein>
    <submittedName>
        <fullName evidence="2">Uncharacterized protein</fullName>
    </submittedName>
</protein>
<feature type="compositionally biased region" description="Basic and acidic residues" evidence="1">
    <location>
        <begin position="335"/>
        <end position="346"/>
    </location>
</feature>